<dbReference type="FunFam" id="3.20.20.140:FF:000017">
    <property type="entry name" value="Adenosine deaminase 2"/>
    <property type="match status" value="1"/>
</dbReference>
<feature type="compositionally biased region" description="Acidic residues" evidence="10">
    <location>
        <begin position="581"/>
        <end position="613"/>
    </location>
</feature>
<dbReference type="SUPFAM" id="SSF51556">
    <property type="entry name" value="Metallo-dependent hydrolases"/>
    <property type="match status" value="1"/>
</dbReference>
<evidence type="ECO:0000313" key="13">
    <source>
        <dbReference type="Proteomes" id="UP000053789"/>
    </source>
</evidence>
<dbReference type="EC" id="3.5.4.4" evidence="4"/>
<dbReference type="GeneID" id="27702314"/>
<dbReference type="InterPro" id="IPR032466">
    <property type="entry name" value="Metal_Hydrolase"/>
</dbReference>
<evidence type="ECO:0000256" key="10">
    <source>
        <dbReference type="SAM" id="MobiDB-lite"/>
    </source>
</evidence>
<gene>
    <name evidence="12" type="ORF">Z519_09386</name>
</gene>
<dbReference type="HOGENOM" id="CLU_022829_2_1_1"/>
<dbReference type="InterPro" id="IPR001365">
    <property type="entry name" value="A_deaminase_dom"/>
</dbReference>
<evidence type="ECO:0000256" key="3">
    <source>
        <dbReference type="ARBA" id="ARBA00006083"/>
    </source>
</evidence>
<reference evidence="12" key="1">
    <citation type="submission" date="2015-01" db="EMBL/GenBank/DDBJ databases">
        <title>The Genome Sequence of Cladophialophora bantiana CBS 173.52.</title>
        <authorList>
            <consortium name="The Broad Institute Genomics Platform"/>
            <person name="Cuomo C."/>
            <person name="de Hoog S."/>
            <person name="Gorbushina A."/>
            <person name="Stielow B."/>
            <person name="Teixiera M."/>
            <person name="Abouelleil A."/>
            <person name="Chapman S.B."/>
            <person name="Priest M."/>
            <person name="Young S.K."/>
            <person name="Wortman J."/>
            <person name="Nusbaum C."/>
            <person name="Birren B."/>
        </authorList>
    </citation>
    <scope>NUCLEOTIDE SEQUENCE [LARGE SCALE GENOMIC DNA]</scope>
    <source>
        <strain evidence="12">CBS 173.52</strain>
    </source>
</reference>
<dbReference type="GO" id="GO:0046103">
    <property type="term" value="P:inosine biosynthetic process"/>
    <property type="evidence" value="ECO:0007669"/>
    <property type="project" value="TreeGrafter"/>
</dbReference>
<dbReference type="EMBL" id="KN846994">
    <property type="protein sequence ID" value="KIW89956.1"/>
    <property type="molecule type" value="Genomic_DNA"/>
</dbReference>
<comment type="cofactor">
    <cofactor evidence="1">
        <name>Zn(2+)</name>
        <dbReference type="ChEBI" id="CHEBI:29105"/>
    </cofactor>
</comment>
<evidence type="ECO:0000256" key="6">
    <source>
        <dbReference type="ARBA" id="ARBA00022723"/>
    </source>
</evidence>
<evidence type="ECO:0000256" key="4">
    <source>
        <dbReference type="ARBA" id="ARBA00012784"/>
    </source>
</evidence>
<keyword evidence="6" id="KW-0479">Metal-binding</keyword>
<dbReference type="Proteomes" id="UP000053789">
    <property type="component" value="Unassembled WGS sequence"/>
</dbReference>
<evidence type="ECO:0000313" key="12">
    <source>
        <dbReference type="EMBL" id="KIW89956.1"/>
    </source>
</evidence>
<feature type="domain" description="Adenosine deaminase" evidence="11">
    <location>
        <begin position="244"/>
        <end position="539"/>
    </location>
</feature>
<organism evidence="12 13">
    <name type="scientific">Cladophialophora bantiana (strain ATCC 10958 / CBS 173.52 / CDC B-1940 / NIH 8579)</name>
    <name type="common">Xylohypha bantiana</name>
    <dbReference type="NCBI Taxonomy" id="1442370"/>
    <lineage>
        <taxon>Eukaryota</taxon>
        <taxon>Fungi</taxon>
        <taxon>Dikarya</taxon>
        <taxon>Ascomycota</taxon>
        <taxon>Pezizomycotina</taxon>
        <taxon>Eurotiomycetes</taxon>
        <taxon>Chaetothyriomycetidae</taxon>
        <taxon>Chaetothyriales</taxon>
        <taxon>Herpotrichiellaceae</taxon>
        <taxon>Cladophialophora</taxon>
    </lineage>
</organism>
<evidence type="ECO:0000256" key="8">
    <source>
        <dbReference type="ARBA" id="ARBA00022801"/>
    </source>
</evidence>
<feature type="region of interest" description="Disordered" evidence="10">
    <location>
        <begin position="579"/>
        <end position="613"/>
    </location>
</feature>
<dbReference type="GO" id="GO:0005576">
    <property type="term" value="C:extracellular region"/>
    <property type="evidence" value="ECO:0007669"/>
    <property type="project" value="UniProtKB-SubCell"/>
</dbReference>
<dbReference type="RefSeq" id="XP_016616625.1">
    <property type="nucleotide sequence ID" value="XM_016767109.1"/>
</dbReference>
<dbReference type="GO" id="GO:0004000">
    <property type="term" value="F:adenosine deaminase activity"/>
    <property type="evidence" value="ECO:0007669"/>
    <property type="project" value="TreeGrafter"/>
</dbReference>
<evidence type="ECO:0000259" key="11">
    <source>
        <dbReference type="Pfam" id="PF00962"/>
    </source>
</evidence>
<proteinExistence type="inferred from homology"/>
<keyword evidence="8" id="KW-0378">Hydrolase</keyword>
<keyword evidence="5" id="KW-0964">Secreted</keyword>
<dbReference type="VEuPathDB" id="FungiDB:Z519_09386"/>
<evidence type="ECO:0000256" key="7">
    <source>
        <dbReference type="ARBA" id="ARBA00022729"/>
    </source>
</evidence>
<protein>
    <recommendedName>
        <fullName evidence="4">adenosine deaminase</fullName>
        <ecNumber evidence="4">3.5.4.4</ecNumber>
    </recommendedName>
</protein>
<keyword evidence="13" id="KW-1185">Reference proteome</keyword>
<dbReference type="PANTHER" id="PTHR11409:SF39">
    <property type="entry name" value="ADENOSINE DEAMINASE 2"/>
    <property type="match status" value="1"/>
</dbReference>
<evidence type="ECO:0000256" key="5">
    <source>
        <dbReference type="ARBA" id="ARBA00022525"/>
    </source>
</evidence>
<evidence type="ECO:0000256" key="2">
    <source>
        <dbReference type="ARBA" id="ARBA00004613"/>
    </source>
</evidence>
<dbReference type="Pfam" id="PF00962">
    <property type="entry name" value="A_deaminase"/>
    <property type="match status" value="1"/>
</dbReference>
<name>A0A0D2EIT3_CLAB1</name>
<evidence type="ECO:0000256" key="1">
    <source>
        <dbReference type="ARBA" id="ARBA00001947"/>
    </source>
</evidence>
<keyword evidence="7" id="KW-0732">Signal</keyword>
<comment type="similarity">
    <text evidence="3">Belongs to the metallo-dependent hydrolases superfamily. Adenosine and AMP deaminases family. ADGF subfamily.</text>
</comment>
<dbReference type="OrthoDB" id="7202371at2759"/>
<dbReference type="Gene3D" id="3.20.20.140">
    <property type="entry name" value="Metal-dependent hydrolases"/>
    <property type="match status" value="1"/>
</dbReference>
<comment type="catalytic activity">
    <reaction evidence="9">
        <text>adenosine + H2O + H(+) = inosine + NH4(+)</text>
        <dbReference type="Rhea" id="RHEA:24408"/>
        <dbReference type="ChEBI" id="CHEBI:15377"/>
        <dbReference type="ChEBI" id="CHEBI:15378"/>
        <dbReference type="ChEBI" id="CHEBI:16335"/>
        <dbReference type="ChEBI" id="CHEBI:17596"/>
        <dbReference type="ChEBI" id="CHEBI:28938"/>
        <dbReference type="EC" id="3.5.4.4"/>
    </reaction>
</comment>
<comment type="subcellular location">
    <subcellularLocation>
        <location evidence="2">Secreted</location>
    </subcellularLocation>
</comment>
<dbReference type="AlphaFoldDB" id="A0A0D2EIT3"/>
<dbReference type="PANTHER" id="PTHR11409">
    <property type="entry name" value="ADENOSINE DEAMINASE"/>
    <property type="match status" value="1"/>
</dbReference>
<dbReference type="GO" id="GO:0046872">
    <property type="term" value="F:metal ion binding"/>
    <property type="evidence" value="ECO:0007669"/>
    <property type="project" value="UniProtKB-KW"/>
</dbReference>
<accession>A0A0D2EIT3</accession>
<dbReference type="InterPro" id="IPR006330">
    <property type="entry name" value="Ado/ade_deaminase"/>
</dbReference>
<dbReference type="GO" id="GO:0006154">
    <property type="term" value="P:adenosine catabolic process"/>
    <property type="evidence" value="ECO:0007669"/>
    <property type="project" value="TreeGrafter"/>
</dbReference>
<evidence type="ECO:0000256" key="9">
    <source>
        <dbReference type="ARBA" id="ARBA00047764"/>
    </source>
</evidence>
<sequence>MAPREELSGDESDDSQLEWELEQGIPQVDDPFIQKYMAGRDALIEQEKKQRHDRAFKQNMSPMAKQAAKIMASIRRRELQSVWTSEFEDSLADKNGGNLYPGMMFTLARDRMETTELWKIVEKMPKGALLHAHLDAMIDIDWLVDQALAEKGFCMTAPEGLSDKDKRTSGTLQFRYYPDEVIKKHKNPGSIWTAAYTPNTPVTIREAQRTFPDDDQTFKKWLISRCTITGDESLCHHHGLNAIWKKFQSTFLVITWMFTYEPIFRRAIQRLLGQLAKDGITYVDFRIAFKFEFRRQGQTTGQVGKFDDFFTVMGEEIEKFKRSPAGKTFKGARMIWTVIRKMDNRALVDSMKECIRMKKKFPHMICGFDFVAQEDQGRTLKDLTPLIFWFKKKCAEGGVDLPFFFHAGECLGDGDSTDNNLFDALLLGTRRIGHGYSLYKHPLLIDMVKEKKILIESCPISNEILRLSSSILSHSLPALLSRGVAVSLNNDDPAILGHGKNGLSHDFWQAYMAFENLGLEGLATMAENSLKWCAIEDQKPGEWTKDITEGYLGKGTKAKLLREWRSEFEKWCQWILMEYPLEAEEEDGEEEDEEESEEDEEEEEDEDDEDDEE</sequence>